<feature type="region of interest" description="Disordered" evidence="1">
    <location>
        <begin position="517"/>
        <end position="593"/>
    </location>
</feature>
<dbReference type="PANTHER" id="PTHR22576:SF37">
    <property type="entry name" value="MUCOSA-ASSOCIATED LYMPHOID TISSUE LYMPHOMA TRANSLOCATION PROTEIN 1"/>
    <property type="match status" value="1"/>
</dbReference>
<dbReference type="InterPro" id="IPR002477">
    <property type="entry name" value="Peptidoglycan-bd-like"/>
</dbReference>
<evidence type="ECO:0000256" key="2">
    <source>
        <dbReference type="SAM" id="Phobius"/>
    </source>
</evidence>
<feature type="region of interest" description="Disordered" evidence="1">
    <location>
        <begin position="289"/>
        <end position="337"/>
    </location>
</feature>
<dbReference type="InterPro" id="IPR036365">
    <property type="entry name" value="PGBD-like_sf"/>
</dbReference>
<dbReference type="InterPro" id="IPR011600">
    <property type="entry name" value="Pept_C14_caspase"/>
</dbReference>
<keyword evidence="6" id="KW-1185">Reference proteome</keyword>
<keyword evidence="2" id="KW-0472">Membrane</keyword>
<gene>
    <name evidence="5" type="ORF">DLJ53_08105</name>
</gene>
<dbReference type="SUPFAM" id="SSF47090">
    <property type="entry name" value="PGBD-like"/>
    <property type="match status" value="1"/>
</dbReference>
<feature type="domain" description="Caspase family p20" evidence="4">
    <location>
        <begin position="28"/>
        <end position="157"/>
    </location>
</feature>
<dbReference type="InterPro" id="IPR036366">
    <property type="entry name" value="PGBDSf"/>
</dbReference>
<protein>
    <recommendedName>
        <fullName evidence="4">Caspase family p20 domain-containing protein</fullName>
    </recommendedName>
</protein>
<dbReference type="SUPFAM" id="SSF52129">
    <property type="entry name" value="Caspase-like"/>
    <property type="match status" value="1"/>
</dbReference>
<sequence length="618" mass="64794">MRQLVRLFTAVIAAATVIATVPAEAYTERRVALVIGNGAYQHAPSLKNPVADARAMADKLRELGFTVVEGYDVDFAQMNRTLLSFAREVGEADLSVFFYAGHGVAHAGSNYLIPIDAKFRDASYLDLEAVRADLITNQMQYSDGVNIVFLDACRDNPLNDPKALSSTSTRSIATGRGLANMSAATAGKGIAIAFATSPGQVAQDGSGEHSPFTTALLRHIGTPDLDITSAMSLVTGDVLEMTREQQRPWLNTSLTGRVFLHPAADPAPATPPTFETAAVAPSVPPILTPRPAATEASLEPAPSTTGGADRSVPSGVGGVTARATSTPPASPPPAVQDTRTVSLEAQELLWKYAEKSGRVADYNNYLITFPNGLFAPLAKSRIGELERQVAATTPPSVPPVGLGPSIGAAPSLAAPAAPPTFETGPLTLKVTAAVKAAPATAETEQALLMDREKAREVQHRLNLAGYDVGYPDGLFGPKTRGGIAGFQEAKALPATGYLNALQLEILTVDTADELEEKPLPELRTVTRTPPPAATSSRATQTRSVSRSASTSKRTTSTRRTATSRSSSSTRRTTTARTTEPRPPRVVSRRPVHQETISPGAAAFAGAVVGGVVGGLLAR</sequence>
<feature type="compositionally biased region" description="Low complexity" evidence="1">
    <location>
        <begin position="523"/>
        <end position="577"/>
    </location>
</feature>
<evidence type="ECO:0000259" key="4">
    <source>
        <dbReference type="PROSITE" id="PS50208"/>
    </source>
</evidence>
<keyword evidence="2" id="KW-1133">Transmembrane helix</keyword>
<dbReference type="GO" id="GO:0006508">
    <property type="term" value="P:proteolysis"/>
    <property type="evidence" value="ECO:0007669"/>
    <property type="project" value="InterPro"/>
</dbReference>
<dbReference type="InterPro" id="IPR001309">
    <property type="entry name" value="Pept_C14_p20"/>
</dbReference>
<dbReference type="GO" id="GO:0004197">
    <property type="term" value="F:cysteine-type endopeptidase activity"/>
    <property type="evidence" value="ECO:0007669"/>
    <property type="project" value="InterPro"/>
</dbReference>
<dbReference type="Gene3D" id="3.40.50.1460">
    <property type="match status" value="1"/>
</dbReference>
<dbReference type="Pfam" id="PF01471">
    <property type="entry name" value="PG_binding_1"/>
    <property type="match status" value="1"/>
</dbReference>
<dbReference type="Pfam" id="PF00656">
    <property type="entry name" value="Peptidase_C14"/>
    <property type="match status" value="1"/>
</dbReference>
<dbReference type="PANTHER" id="PTHR22576">
    <property type="entry name" value="MUCOSA ASSOCIATED LYMPHOID TISSUE LYMPHOMA TRANSLOCATION PROTEIN 1/PARACASPASE"/>
    <property type="match status" value="1"/>
</dbReference>
<evidence type="ECO:0000256" key="1">
    <source>
        <dbReference type="SAM" id="MobiDB-lite"/>
    </source>
</evidence>
<dbReference type="PROSITE" id="PS50208">
    <property type="entry name" value="CASPASE_P20"/>
    <property type="match status" value="1"/>
</dbReference>
<dbReference type="Gene3D" id="1.10.101.10">
    <property type="entry name" value="PGBD-like superfamily/PGBD"/>
    <property type="match status" value="1"/>
</dbReference>
<feature type="signal peptide" evidence="3">
    <location>
        <begin position="1"/>
        <end position="25"/>
    </location>
</feature>
<dbReference type="OrthoDB" id="321999at2"/>
<keyword evidence="3" id="KW-0732">Signal</keyword>
<feature type="transmembrane region" description="Helical" evidence="2">
    <location>
        <begin position="596"/>
        <end position="617"/>
    </location>
</feature>
<dbReference type="InterPro" id="IPR029030">
    <property type="entry name" value="Caspase-like_dom_sf"/>
</dbReference>
<keyword evidence="2" id="KW-0812">Transmembrane</keyword>
<name>A0A8B2P085_9HYPH</name>
<dbReference type="EMBL" id="QHHQ01000001">
    <property type="protein sequence ID" value="RAI04390.1"/>
    <property type="molecule type" value="Genomic_DNA"/>
</dbReference>
<evidence type="ECO:0000256" key="3">
    <source>
        <dbReference type="SAM" id="SignalP"/>
    </source>
</evidence>
<comment type="caution">
    <text evidence="5">The sequence shown here is derived from an EMBL/GenBank/DDBJ whole genome shotgun (WGS) entry which is preliminary data.</text>
</comment>
<proteinExistence type="predicted"/>
<dbReference type="Proteomes" id="UP000249590">
    <property type="component" value="Unassembled WGS sequence"/>
</dbReference>
<dbReference type="InterPro" id="IPR052039">
    <property type="entry name" value="Caspase-related_regulators"/>
</dbReference>
<organism evidence="5 6">
    <name type="scientific">Acuticoccus sediminis</name>
    <dbReference type="NCBI Taxonomy" id="2184697"/>
    <lineage>
        <taxon>Bacteria</taxon>
        <taxon>Pseudomonadati</taxon>
        <taxon>Pseudomonadota</taxon>
        <taxon>Alphaproteobacteria</taxon>
        <taxon>Hyphomicrobiales</taxon>
        <taxon>Amorphaceae</taxon>
        <taxon>Acuticoccus</taxon>
    </lineage>
</organism>
<dbReference type="RefSeq" id="WP_111343838.1">
    <property type="nucleotide sequence ID" value="NZ_QHHQ01000001.1"/>
</dbReference>
<evidence type="ECO:0000313" key="5">
    <source>
        <dbReference type="EMBL" id="RAI04390.1"/>
    </source>
</evidence>
<accession>A0A8B2P085</accession>
<feature type="chain" id="PRO_5032887974" description="Caspase family p20 domain-containing protein" evidence="3">
    <location>
        <begin position="26"/>
        <end position="618"/>
    </location>
</feature>
<reference evidence="5 6" key="1">
    <citation type="submission" date="2018-05" db="EMBL/GenBank/DDBJ databases">
        <title>Acuticoccus sediminis sp. nov., isolated from deep-sea sediment of Indian Ocean.</title>
        <authorList>
            <person name="Liu X."/>
            <person name="Lai Q."/>
            <person name="Du Y."/>
            <person name="Sun F."/>
            <person name="Zhang X."/>
            <person name="Wang S."/>
            <person name="Shao Z."/>
        </authorList>
    </citation>
    <scope>NUCLEOTIDE SEQUENCE [LARGE SCALE GENOMIC DNA]</scope>
    <source>
        <strain evidence="5 6">PTG4-2</strain>
    </source>
</reference>
<evidence type="ECO:0000313" key="6">
    <source>
        <dbReference type="Proteomes" id="UP000249590"/>
    </source>
</evidence>
<dbReference type="AlphaFoldDB" id="A0A8B2P085"/>